<organism evidence="1 2">
    <name type="scientific">Xenorhabdus bovienii str. Intermedium</name>
    <dbReference type="NCBI Taxonomy" id="1379677"/>
    <lineage>
        <taxon>Bacteria</taxon>
        <taxon>Pseudomonadati</taxon>
        <taxon>Pseudomonadota</taxon>
        <taxon>Gammaproteobacteria</taxon>
        <taxon>Enterobacterales</taxon>
        <taxon>Morganellaceae</taxon>
        <taxon>Xenorhabdus</taxon>
    </lineage>
</organism>
<reference evidence="1" key="1">
    <citation type="submission" date="2013-07" db="EMBL/GenBank/DDBJ databases">
        <title>Sub-species coevolution in mutualistic symbiosis.</title>
        <authorList>
            <person name="Murfin K."/>
            <person name="Klassen J."/>
            <person name="Lee M."/>
            <person name="Forst S."/>
            <person name="Stock P."/>
            <person name="Goodrich-Blair H."/>
        </authorList>
    </citation>
    <scope>NUCLEOTIDE SEQUENCE [LARGE SCALE GENOMIC DNA]</scope>
    <source>
        <strain evidence="1">Intermedium</strain>
    </source>
</reference>
<name>A0A077QM94_XENBV</name>
<accession>A0A077QM94</accession>
<evidence type="ECO:0000313" key="2">
    <source>
        <dbReference type="Proteomes" id="UP000028480"/>
    </source>
</evidence>
<dbReference type="Proteomes" id="UP000028480">
    <property type="component" value="Unassembled WGS sequence"/>
</dbReference>
<comment type="caution">
    <text evidence="1">The sequence shown here is derived from an EMBL/GenBank/DDBJ whole genome shotgun (WGS) entry which is preliminary data.</text>
</comment>
<dbReference type="AlphaFoldDB" id="A0A077QM94"/>
<sequence>MRQSLKKRGSLELFGGKMERVCMLRKGQYPQEPEYPISPAAYFYQLTA</sequence>
<protein>
    <submittedName>
        <fullName evidence="1">Uncharacterized protein</fullName>
    </submittedName>
</protein>
<dbReference type="HOGENOM" id="CLU_3159422_0_0_6"/>
<evidence type="ECO:0000313" key="1">
    <source>
        <dbReference type="EMBL" id="CDH33436.1"/>
    </source>
</evidence>
<gene>
    <name evidence="1" type="ORF">XBI1_2650014</name>
</gene>
<proteinExistence type="predicted"/>
<dbReference type="EMBL" id="CBTB010000185">
    <property type="protein sequence ID" value="CDH33436.1"/>
    <property type="molecule type" value="Genomic_DNA"/>
</dbReference>